<dbReference type="Proteomes" id="UP001597097">
    <property type="component" value="Unassembled WGS sequence"/>
</dbReference>
<dbReference type="EMBL" id="JBHUCM010000017">
    <property type="protein sequence ID" value="MFD1539720.1"/>
    <property type="molecule type" value="Genomic_DNA"/>
</dbReference>
<keyword evidence="2" id="KW-1185">Reference proteome</keyword>
<gene>
    <name evidence="1" type="ORF">ACFSJ0_21885</name>
</gene>
<sequence length="83" mass="8634">MKPPIPVDLALHGQIDDVTRLEVLALPDHPDPAPIGLFCDGALIATVRSADHADMAMVLDSGLEPALTLDGATLQISVLVEVG</sequence>
<reference evidence="2" key="1">
    <citation type="journal article" date="2019" name="Int. J. Syst. Evol. Microbiol.">
        <title>The Global Catalogue of Microorganisms (GCM) 10K type strain sequencing project: providing services to taxonomists for standard genome sequencing and annotation.</title>
        <authorList>
            <consortium name="The Broad Institute Genomics Platform"/>
            <consortium name="The Broad Institute Genome Sequencing Center for Infectious Disease"/>
            <person name="Wu L."/>
            <person name="Ma J."/>
        </authorList>
    </citation>
    <scope>NUCLEOTIDE SEQUENCE [LARGE SCALE GENOMIC DNA]</scope>
    <source>
        <strain evidence="2">CGMCC 1.15399</strain>
    </source>
</reference>
<name>A0ABW4GA95_9ACTN</name>
<proteinExistence type="predicted"/>
<evidence type="ECO:0000313" key="2">
    <source>
        <dbReference type="Proteomes" id="UP001597097"/>
    </source>
</evidence>
<evidence type="ECO:0000313" key="1">
    <source>
        <dbReference type="EMBL" id="MFD1539720.1"/>
    </source>
</evidence>
<dbReference type="RefSeq" id="WP_219534220.1">
    <property type="nucleotide sequence ID" value="NZ_JAHKRM010000021.1"/>
</dbReference>
<organism evidence="1 2">
    <name type="scientific">Nonomuraea guangzhouensis</name>
    <dbReference type="NCBI Taxonomy" id="1291555"/>
    <lineage>
        <taxon>Bacteria</taxon>
        <taxon>Bacillati</taxon>
        <taxon>Actinomycetota</taxon>
        <taxon>Actinomycetes</taxon>
        <taxon>Streptosporangiales</taxon>
        <taxon>Streptosporangiaceae</taxon>
        <taxon>Nonomuraea</taxon>
    </lineage>
</organism>
<accession>A0ABW4GA95</accession>
<protein>
    <submittedName>
        <fullName evidence="1">Uncharacterized protein</fullName>
    </submittedName>
</protein>
<comment type="caution">
    <text evidence="1">The sequence shown here is derived from an EMBL/GenBank/DDBJ whole genome shotgun (WGS) entry which is preliminary data.</text>
</comment>